<comment type="caution">
    <text evidence="4">The sequence shown here is derived from an EMBL/GenBank/DDBJ whole genome shotgun (WGS) entry which is preliminary data.</text>
</comment>
<reference evidence="4 5" key="1">
    <citation type="submission" date="2017-02" db="EMBL/GenBank/DDBJ databases">
        <title>Genomes of Trichoderma spp. with biocontrol activity.</title>
        <authorList>
            <person name="Gardiner D."/>
            <person name="Kazan K."/>
            <person name="Vos C."/>
            <person name="Harvey P."/>
        </authorList>
    </citation>
    <scope>NUCLEOTIDE SEQUENCE [LARGE SCALE GENOMIC DNA]</scope>
    <source>
        <strain evidence="4 5">A5MH</strain>
    </source>
</reference>
<dbReference type="GO" id="GO:0005576">
    <property type="term" value="C:extracellular region"/>
    <property type="evidence" value="ECO:0007669"/>
    <property type="project" value="InterPro"/>
</dbReference>
<protein>
    <recommendedName>
        <fullName evidence="3">SCP domain-containing protein</fullName>
    </recommendedName>
</protein>
<feature type="chain" id="PRO_5014370521" description="SCP domain-containing protein" evidence="2">
    <location>
        <begin position="17"/>
        <end position="338"/>
    </location>
</feature>
<accession>A0A2K0TTQ1</accession>
<evidence type="ECO:0000256" key="2">
    <source>
        <dbReference type="SAM" id="SignalP"/>
    </source>
</evidence>
<organism evidence="4 5">
    <name type="scientific">Trichoderma gamsii</name>
    <dbReference type="NCBI Taxonomy" id="398673"/>
    <lineage>
        <taxon>Eukaryota</taxon>
        <taxon>Fungi</taxon>
        <taxon>Dikarya</taxon>
        <taxon>Ascomycota</taxon>
        <taxon>Pezizomycotina</taxon>
        <taxon>Sordariomycetes</taxon>
        <taxon>Hypocreomycetidae</taxon>
        <taxon>Hypocreales</taxon>
        <taxon>Hypocreaceae</taxon>
        <taxon>Trichoderma</taxon>
    </lineage>
</organism>
<feature type="compositionally biased region" description="Pro residues" evidence="1">
    <location>
        <begin position="78"/>
        <end position="98"/>
    </location>
</feature>
<dbReference type="Proteomes" id="UP000236546">
    <property type="component" value="Unassembled WGS sequence"/>
</dbReference>
<feature type="region of interest" description="Disordered" evidence="1">
    <location>
        <begin position="78"/>
        <end position="170"/>
    </location>
</feature>
<dbReference type="OrthoDB" id="337038at2759"/>
<dbReference type="AlphaFoldDB" id="A0A2K0TTQ1"/>
<feature type="signal peptide" evidence="2">
    <location>
        <begin position="1"/>
        <end position="16"/>
    </location>
</feature>
<dbReference type="SUPFAM" id="SSF55797">
    <property type="entry name" value="PR-1-like"/>
    <property type="match status" value="1"/>
</dbReference>
<dbReference type="EMBL" id="MTYH01000001">
    <property type="protein sequence ID" value="PNP48900.1"/>
    <property type="molecule type" value="Genomic_DNA"/>
</dbReference>
<gene>
    <name evidence="4" type="ORF">TGAMA5MH_00058</name>
</gene>
<proteinExistence type="predicted"/>
<keyword evidence="2" id="KW-0732">Signal</keyword>
<dbReference type="Gene3D" id="3.40.33.10">
    <property type="entry name" value="CAP"/>
    <property type="match status" value="1"/>
</dbReference>
<feature type="compositionally biased region" description="Low complexity" evidence="1">
    <location>
        <begin position="139"/>
        <end position="164"/>
    </location>
</feature>
<dbReference type="InterPro" id="IPR001283">
    <property type="entry name" value="CRISP-related"/>
</dbReference>
<dbReference type="Pfam" id="PF00188">
    <property type="entry name" value="CAP"/>
    <property type="match status" value="1"/>
</dbReference>
<evidence type="ECO:0000313" key="5">
    <source>
        <dbReference type="Proteomes" id="UP000236546"/>
    </source>
</evidence>
<sequence length="338" mass="34438">MKSAFFLATGAILAAAMPLDKRALETQWVTDIVTVTVTVDPSAPSSAGGVFIQAVSSQPAATPSPQVQAPAPKPVYVAPPPAVSSPKPAPPPPSPAPAAPQTSTVIVVEAPKSSPAPAPSPEVAVKSSPKPSPKPSPSPVAASPKPAASSPAASSSSSSSSSSSGSNDYQSAMLNEHNIHRANHSAPALEWDDQLAGFAHITASGCVFAHDMTEGGGSVAYGQNLASFGSSGDISGDQILSGRRGVTDQWYNDEMENWTFYGQSNPPSGLDLDAFGHFTQVVWKGSTKVGCATVQCPSGSVLSLPSWYTVCNYGPPGNFGGEYGDNVLKPLGQAPVTV</sequence>
<dbReference type="PROSITE" id="PS01009">
    <property type="entry name" value="CRISP_1"/>
    <property type="match status" value="1"/>
</dbReference>
<dbReference type="InterPro" id="IPR014044">
    <property type="entry name" value="CAP_dom"/>
</dbReference>
<dbReference type="SMART" id="SM00198">
    <property type="entry name" value="SCP"/>
    <property type="match status" value="1"/>
</dbReference>
<evidence type="ECO:0000259" key="3">
    <source>
        <dbReference type="SMART" id="SM00198"/>
    </source>
</evidence>
<name>A0A2K0TTQ1_9HYPO</name>
<dbReference type="PRINTS" id="PR00837">
    <property type="entry name" value="V5TPXLIKE"/>
</dbReference>
<feature type="domain" description="SCP" evidence="3">
    <location>
        <begin position="168"/>
        <end position="321"/>
    </location>
</feature>
<dbReference type="PANTHER" id="PTHR10334">
    <property type="entry name" value="CYSTEINE-RICH SECRETORY PROTEIN-RELATED"/>
    <property type="match status" value="1"/>
</dbReference>
<dbReference type="InterPro" id="IPR035940">
    <property type="entry name" value="CAP_sf"/>
</dbReference>
<evidence type="ECO:0000256" key="1">
    <source>
        <dbReference type="SAM" id="MobiDB-lite"/>
    </source>
</evidence>
<evidence type="ECO:0000313" key="4">
    <source>
        <dbReference type="EMBL" id="PNP48900.1"/>
    </source>
</evidence>
<dbReference type="InterPro" id="IPR018244">
    <property type="entry name" value="Allrgn_V5/Tpx1_CS"/>
</dbReference>